<name>A0AAE9XKE5_9PROT</name>
<sequence>MAKGRSIWWLVHHWAGMKVSLFLTFILATGTLAVLSAEIDWLIHPEMRVESREGPVASWGELVVAGLAAAPEGARLERISEPRDPWFAAEMMIVDAGGNRQRIFIDPWTTEVQGILPWFNAQRLFRELHRHLMLPVKIGLPFVGILSLPLLASVITAFVVYKRWWRGFFKWPASPGAKRGSPRRFYGDLHRLAGVWSLWFVLVIGLTGLWYLVEWGGGNAPQPERPAEILPTIEQIDAVTLDAAIAAVKADYPALRITSIYFPEGKPGGLVVMGQADAILVRERANAVLIDPATPRVVQRLRGEDLTLHQRISEAADPLHFGTFGGFWVRLLWFFFGMLLTLLAVTGILIYARRLAPKASVAETAPGTLMRMWVAMGPFAWPSAALCSIGLAMAAANIAAG</sequence>
<evidence type="ECO:0000313" key="2">
    <source>
        <dbReference type="EMBL" id="WCL52804.1"/>
    </source>
</evidence>
<proteinExistence type="predicted"/>
<organism evidence="2 3">
    <name type="scientific">Gimibacter soli</name>
    <dbReference type="NCBI Taxonomy" id="3024400"/>
    <lineage>
        <taxon>Bacteria</taxon>
        <taxon>Pseudomonadati</taxon>
        <taxon>Pseudomonadota</taxon>
        <taxon>Alphaproteobacteria</taxon>
        <taxon>Kordiimonadales</taxon>
        <taxon>Temperatibacteraceae</taxon>
        <taxon>Gimibacter</taxon>
    </lineage>
</organism>
<dbReference type="PANTHER" id="PTHR34219:SF8">
    <property type="entry name" value="PEPSY DOMAIN-CONTAINING PROTEIN"/>
    <property type="match status" value="1"/>
</dbReference>
<feature type="transmembrane region" description="Helical" evidence="1">
    <location>
        <begin position="373"/>
        <end position="400"/>
    </location>
</feature>
<dbReference type="Pfam" id="PF03929">
    <property type="entry name" value="PepSY_TM"/>
    <property type="match status" value="1"/>
</dbReference>
<gene>
    <name evidence="2" type="ORF">PH603_09660</name>
</gene>
<evidence type="ECO:0000313" key="3">
    <source>
        <dbReference type="Proteomes" id="UP001217500"/>
    </source>
</evidence>
<accession>A0AAE9XKE5</accession>
<keyword evidence="3" id="KW-1185">Reference proteome</keyword>
<dbReference type="AlphaFoldDB" id="A0AAE9XKE5"/>
<keyword evidence="1" id="KW-0472">Membrane</keyword>
<dbReference type="InterPro" id="IPR005625">
    <property type="entry name" value="PepSY-ass_TM"/>
</dbReference>
<keyword evidence="1" id="KW-1133">Transmembrane helix</keyword>
<protein>
    <submittedName>
        <fullName evidence="2">PepSY-associated TM helix domain-containing protein</fullName>
    </submittedName>
</protein>
<dbReference type="RefSeq" id="WP_289502230.1">
    <property type="nucleotide sequence ID" value="NZ_CP116805.1"/>
</dbReference>
<dbReference type="EMBL" id="CP116805">
    <property type="protein sequence ID" value="WCL52804.1"/>
    <property type="molecule type" value="Genomic_DNA"/>
</dbReference>
<reference evidence="2" key="1">
    <citation type="submission" date="2023-01" db="EMBL/GenBank/DDBJ databases">
        <title>The genome sequence of Kordiimonadaceae bacterium 6D33.</title>
        <authorList>
            <person name="Liu Y."/>
        </authorList>
    </citation>
    <scope>NUCLEOTIDE SEQUENCE</scope>
    <source>
        <strain evidence="2">6D33</strain>
    </source>
</reference>
<dbReference type="Proteomes" id="UP001217500">
    <property type="component" value="Chromosome"/>
</dbReference>
<feature type="transmembrane region" description="Helical" evidence="1">
    <location>
        <begin position="331"/>
        <end position="352"/>
    </location>
</feature>
<keyword evidence="1" id="KW-0812">Transmembrane</keyword>
<dbReference type="PANTHER" id="PTHR34219">
    <property type="entry name" value="IRON-REGULATED INNER MEMBRANE PROTEIN-RELATED"/>
    <property type="match status" value="1"/>
</dbReference>
<dbReference type="KEGG" id="gso:PH603_09660"/>
<evidence type="ECO:0000256" key="1">
    <source>
        <dbReference type="SAM" id="Phobius"/>
    </source>
</evidence>
<feature type="transmembrane region" description="Helical" evidence="1">
    <location>
        <begin position="192"/>
        <end position="213"/>
    </location>
</feature>
<feature type="transmembrane region" description="Helical" evidence="1">
    <location>
        <begin position="138"/>
        <end position="161"/>
    </location>
</feature>